<protein>
    <recommendedName>
        <fullName evidence="4">Primosomal protein</fullName>
    </recommendedName>
</protein>
<evidence type="ECO:0000313" key="3">
    <source>
        <dbReference type="Proteomes" id="UP000010472"/>
    </source>
</evidence>
<dbReference type="AlphaFoldDB" id="K9VW11"/>
<dbReference type="eggNOG" id="ENOG5032VFD">
    <property type="taxonomic scope" value="Bacteria"/>
</dbReference>
<sequence>MVASKNGTAKAAATEIDEAEARAAKIAARKKREALAAAAEAEESAPANTKKAKADETAAKPAKTSTGEVDVKAEAQVLAKQIRSVVYKHFKVLLPTREEQQLKSLAYGAKDKLGRAIARMVAKKNGKMNWELWNNRIFPALFGDLSKTEVKLKYSAETIALAIARLFDGISEEAEEAIKDLIAYNQESFNSRQKPETDDEALEEIDLDLDDEDTLDSDDDDLDDDDE</sequence>
<feature type="region of interest" description="Disordered" evidence="1">
    <location>
        <begin position="35"/>
        <end position="66"/>
    </location>
</feature>
<feature type="region of interest" description="Disordered" evidence="1">
    <location>
        <begin position="189"/>
        <end position="227"/>
    </location>
</feature>
<dbReference type="RefSeq" id="WP_015201501.1">
    <property type="nucleotide sequence ID" value="NC_019753.1"/>
</dbReference>
<reference evidence="2 3" key="1">
    <citation type="submission" date="2012-06" db="EMBL/GenBank/DDBJ databases">
        <title>Finished chromosome of genome of Crinalium epipsammum PCC 9333.</title>
        <authorList>
            <consortium name="US DOE Joint Genome Institute"/>
            <person name="Gugger M."/>
            <person name="Coursin T."/>
            <person name="Rippka R."/>
            <person name="Tandeau De Marsac N."/>
            <person name="Huntemann M."/>
            <person name="Wei C.-L."/>
            <person name="Han J."/>
            <person name="Detter J.C."/>
            <person name="Han C."/>
            <person name="Tapia R."/>
            <person name="Davenport K."/>
            <person name="Daligault H."/>
            <person name="Erkkila T."/>
            <person name="Gu W."/>
            <person name="Munk A.C.C."/>
            <person name="Teshima H."/>
            <person name="Xu Y."/>
            <person name="Chain P."/>
            <person name="Chen A."/>
            <person name="Krypides N."/>
            <person name="Mavromatis K."/>
            <person name="Markowitz V."/>
            <person name="Szeto E."/>
            <person name="Ivanova N."/>
            <person name="Mikhailova N."/>
            <person name="Ovchinnikova G."/>
            <person name="Pagani I."/>
            <person name="Pati A."/>
            <person name="Goodwin L."/>
            <person name="Peters L."/>
            <person name="Pitluck S."/>
            <person name="Woyke T."/>
            <person name="Kerfeld C."/>
        </authorList>
    </citation>
    <scope>NUCLEOTIDE SEQUENCE [LARGE SCALE GENOMIC DNA]</scope>
    <source>
        <strain evidence="2 3">PCC 9333</strain>
    </source>
</reference>
<dbReference type="EMBL" id="CP003620">
    <property type="protein sequence ID" value="AFZ11360.1"/>
    <property type="molecule type" value="Genomic_DNA"/>
</dbReference>
<proteinExistence type="predicted"/>
<dbReference type="Proteomes" id="UP000010472">
    <property type="component" value="Chromosome"/>
</dbReference>
<dbReference type="HOGENOM" id="CLU_1218150_0_0_3"/>
<gene>
    <name evidence="2" type="ORF">Cri9333_0386</name>
</gene>
<evidence type="ECO:0008006" key="4">
    <source>
        <dbReference type="Google" id="ProtNLM"/>
    </source>
</evidence>
<evidence type="ECO:0000313" key="2">
    <source>
        <dbReference type="EMBL" id="AFZ11360.1"/>
    </source>
</evidence>
<organism evidence="2 3">
    <name type="scientific">Crinalium epipsammum PCC 9333</name>
    <dbReference type="NCBI Taxonomy" id="1173022"/>
    <lineage>
        <taxon>Bacteria</taxon>
        <taxon>Bacillati</taxon>
        <taxon>Cyanobacteriota</taxon>
        <taxon>Cyanophyceae</taxon>
        <taxon>Gomontiellales</taxon>
        <taxon>Gomontiellaceae</taxon>
        <taxon>Crinalium</taxon>
    </lineage>
</organism>
<evidence type="ECO:0000256" key="1">
    <source>
        <dbReference type="SAM" id="MobiDB-lite"/>
    </source>
</evidence>
<dbReference type="OrthoDB" id="487224at2"/>
<name>K9VW11_9CYAN</name>
<feature type="compositionally biased region" description="Low complexity" evidence="1">
    <location>
        <begin position="35"/>
        <end position="49"/>
    </location>
</feature>
<accession>K9VW11</accession>
<keyword evidence="3" id="KW-1185">Reference proteome</keyword>
<feature type="compositionally biased region" description="Acidic residues" evidence="1">
    <location>
        <begin position="197"/>
        <end position="227"/>
    </location>
</feature>
<dbReference type="KEGG" id="cep:Cri9333_0386"/>